<protein>
    <recommendedName>
        <fullName evidence="8">IclR family transcriptional regulator</fullName>
    </recommendedName>
</protein>
<dbReference type="Gene3D" id="1.10.10.10">
    <property type="entry name" value="Winged helix-like DNA-binding domain superfamily/Winged helix DNA-binding domain"/>
    <property type="match status" value="1"/>
</dbReference>
<evidence type="ECO:0000259" key="4">
    <source>
        <dbReference type="PROSITE" id="PS51077"/>
    </source>
</evidence>
<dbReference type="InterPro" id="IPR036390">
    <property type="entry name" value="WH_DNA-bd_sf"/>
</dbReference>
<evidence type="ECO:0000256" key="2">
    <source>
        <dbReference type="ARBA" id="ARBA00023125"/>
    </source>
</evidence>
<dbReference type="PANTHER" id="PTHR30136:SF39">
    <property type="entry name" value="TRANSCRIPTIONAL REGULATORY PROTEIN"/>
    <property type="match status" value="1"/>
</dbReference>
<dbReference type="OrthoDB" id="9807558at2"/>
<keyword evidence="7" id="KW-1185">Reference proteome</keyword>
<dbReference type="SUPFAM" id="SSF55781">
    <property type="entry name" value="GAF domain-like"/>
    <property type="match status" value="1"/>
</dbReference>
<feature type="domain" description="HTH iclR-type" evidence="4">
    <location>
        <begin position="2"/>
        <end position="64"/>
    </location>
</feature>
<keyword evidence="3" id="KW-0804">Transcription</keyword>
<dbReference type="InterPro" id="IPR029016">
    <property type="entry name" value="GAF-like_dom_sf"/>
</dbReference>
<evidence type="ECO:0008006" key="8">
    <source>
        <dbReference type="Google" id="ProtNLM"/>
    </source>
</evidence>
<keyword evidence="1" id="KW-0805">Transcription regulation</keyword>
<evidence type="ECO:0000256" key="1">
    <source>
        <dbReference type="ARBA" id="ARBA00023015"/>
    </source>
</evidence>
<dbReference type="SMART" id="SM00346">
    <property type="entry name" value="HTH_ICLR"/>
    <property type="match status" value="1"/>
</dbReference>
<feature type="domain" description="IclR-ED" evidence="5">
    <location>
        <begin position="65"/>
        <end position="249"/>
    </location>
</feature>
<dbReference type="GO" id="GO:0003700">
    <property type="term" value="F:DNA-binding transcription factor activity"/>
    <property type="evidence" value="ECO:0007669"/>
    <property type="project" value="TreeGrafter"/>
</dbReference>
<evidence type="ECO:0000259" key="5">
    <source>
        <dbReference type="PROSITE" id="PS51078"/>
    </source>
</evidence>
<dbReference type="PANTHER" id="PTHR30136">
    <property type="entry name" value="HELIX-TURN-HELIX TRANSCRIPTIONAL REGULATOR, ICLR FAMILY"/>
    <property type="match status" value="1"/>
</dbReference>
<dbReference type="InterPro" id="IPR014757">
    <property type="entry name" value="Tscrpt_reg_IclR_C"/>
</dbReference>
<dbReference type="AlphaFoldDB" id="A0A410GE47"/>
<gene>
    <name evidence="6" type="ORF">CKA81_12540</name>
</gene>
<dbReference type="GO" id="GO:0045892">
    <property type="term" value="P:negative regulation of DNA-templated transcription"/>
    <property type="evidence" value="ECO:0007669"/>
    <property type="project" value="TreeGrafter"/>
</dbReference>
<dbReference type="InterPro" id="IPR050707">
    <property type="entry name" value="HTH_MetabolicPath_Reg"/>
</dbReference>
<dbReference type="SUPFAM" id="SSF46785">
    <property type="entry name" value="Winged helix' DNA-binding domain"/>
    <property type="match status" value="1"/>
</dbReference>
<reference evidence="6 7" key="1">
    <citation type="submission" date="2017-08" db="EMBL/GenBank/DDBJ databases">
        <authorList>
            <person name="Park S.-J."/>
            <person name="Kim H."/>
        </authorList>
    </citation>
    <scope>NUCLEOTIDE SEQUENCE [LARGE SCALE GENOMIC DNA]</scope>
    <source>
        <strain evidence="7">ye3</strain>
    </source>
</reference>
<accession>A0A410GE47</accession>
<dbReference type="EMBL" id="CP022987">
    <property type="protein sequence ID" value="QAA94564.1"/>
    <property type="molecule type" value="Genomic_DNA"/>
</dbReference>
<organism evidence="6 7">
    <name type="scientific">Pollutimonas thiosulfatoxidans</name>
    <dbReference type="NCBI Taxonomy" id="2028345"/>
    <lineage>
        <taxon>Bacteria</taxon>
        <taxon>Pseudomonadati</taxon>
        <taxon>Pseudomonadota</taxon>
        <taxon>Betaproteobacteria</taxon>
        <taxon>Burkholderiales</taxon>
        <taxon>Alcaligenaceae</taxon>
        <taxon>Pollutimonas</taxon>
    </lineage>
</organism>
<dbReference type="Proteomes" id="UP000283474">
    <property type="component" value="Chromosome"/>
</dbReference>
<dbReference type="KEGG" id="pus:CKA81_12540"/>
<proteinExistence type="predicted"/>
<dbReference type="Gene3D" id="3.30.450.40">
    <property type="match status" value="1"/>
</dbReference>
<dbReference type="PROSITE" id="PS51078">
    <property type="entry name" value="ICLR_ED"/>
    <property type="match status" value="1"/>
</dbReference>
<dbReference type="Pfam" id="PF09339">
    <property type="entry name" value="HTH_IclR"/>
    <property type="match status" value="1"/>
</dbReference>
<dbReference type="InterPro" id="IPR005471">
    <property type="entry name" value="Tscrpt_reg_IclR_N"/>
</dbReference>
<dbReference type="GO" id="GO:0003677">
    <property type="term" value="F:DNA binding"/>
    <property type="evidence" value="ECO:0007669"/>
    <property type="project" value="UniProtKB-KW"/>
</dbReference>
<evidence type="ECO:0000313" key="6">
    <source>
        <dbReference type="EMBL" id="QAA94564.1"/>
    </source>
</evidence>
<dbReference type="RefSeq" id="WP_128355562.1">
    <property type="nucleotide sequence ID" value="NZ_CP022987.1"/>
</dbReference>
<name>A0A410GE47_9BURK</name>
<dbReference type="InterPro" id="IPR036388">
    <property type="entry name" value="WH-like_DNA-bd_sf"/>
</dbReference>
<dbReference type="PROSITE" id="PS51077">
    <property type="entry name" value="HTH_ICLR"/>
    <property type="match status" value="1"/>
</dbReference>
<dbReference type="Pfam" id="PF01614">
    <property type="entry name" value="IclR_C"/>
    <property type="match status" value="1"/>
</dbReference>
<evidence type="ECO:0000313" key="7">
    <source>
        <dbReference type="Proteomes" id="UP000283474"/>
    </source>
</evidence>
<sequence>MSQSIGRAVEILRLVASSTDGKRLVDLQRETGLTKPTVHRILNALRGHGFIDQHEDSKRYTLGQEISMLGWSAGHQAYDLRDICADNMVEVAQRTGDTSFLSVRSGYDVVCLDRQSGSYPVKAFTIDVGNRRPIGVGAGGVVLLASLSEEERKDAYVAVKGRLDQFPAIDLKAIRHAVDRALDCGYALSNGFVLAEVRGIGVPIRNIEGRTVAALSLAAIKDRITPERLPELLTVLKAGASQIEQRLASAMQSKARGTA</sequence>
<keyword evidence="2" id="KW-0238">DNA-binding</keyword>
<evidence type="ECO:0000256" key="3">
    <source>
        <dbReference type="ARBA" id="ARBA00023163"/>
    </source>
</evidence>